<dbReference type="RefSeq" id="WP_305517109.1">
    <property type="nucleotide sequence ID" value="NZ_JAUPEV010000006.1"/>
</dbReference>
<name>A0AA90PTE2_9HELI</name>
<reference evidence="16 18" key="1">
    <citation type="submission" date="2023-07" db="EMBL/GenBank/DDBJ databases">
        <title>Unpublished Manusciprt.</title>
        <authorList>
            <person name="Aydin F."/>
            <person name="Tarhane S."/>
            <person name="Saticioglu I.B."/>
            <person name="Karakaya E."/>
            <person name="Abay S."/>
            <person name="Guran O."/>
            <person name="Bozkurt E."/>
            <person name="Uzum N."/>
            <person name="Olgun K."/>
            <person name="Jablonski D."/>
        </authorList>
    </citation>
    <scope>NUCLEOTIDE SEQUENCE</scope>
    <source>
        <strain evidence="18">faydin-H75</strain>
        <strain evidence="16">Faydin-H76</strain>
    </source>
</reference>
<dbReference type="InterPro" id="IPR039426">
    <property type="entry name" value="TonB-dep_rcpt-like"/>
</dbReference>
<feature type="domain" description="TonB-dependent receptor plug" evidence="14">
    <location>
        <begin position="45"/>
        <end position="160"/>
    </location>
</feature>
<comment type="caution">
    <text evidence="16">The sequence shown here is derived from an EMBL/GenBank/DDBJ whole genome shotgun (WGS) entry which is preliminary data.</text>
</comment>
<dbReference type="Proteomes" id="UP001177258">
    <property type="component" value="Unassembled WGS sequence"/>
</dbReference>
<reference evidence="15" key="2">
    <citation type="submission" date="2023-07" db="EMBL/GenBank/DDBJ databases">
        <authorList>
            <person name="Aydin F."/>
            <person name="Tarhane S."/>
            <person name="Saticioglu I.B."/>
            <person name="Karakaya E."/>
            <person name="Abay S."/>
            <person name="Guran O."/>
            <person name="Bozkurt E."/>
            <person name="Uzum N."/>
            <person name="Olgun K."/>
            <person name="Jablonski D."/>
        </authorList>
    </citation>
    <scope>NUCLEOTIDE SEQUENCE</scope>
    <source>
        <strain evidence="15">Faydin-H75</strain>
    </source>
</reference>
<dbReference type="AlphaFoldDB" id="A0AA90PTE2"/>
<evidence type="ECO:0000256" key="2">
    <source>
        <dbReference type="ARBA" id="ARBA00022448"/>
    </source>
</evidence>
<evidence type="ECO:0000256" key="11">
    <source>
        <dbReference type="RuleBase" id="RU003357"/>
    </source>
</evidence>
<evidence type="ECO:0000256" key="7">
    <source>
        <dbReference type="ARBA" id="ARBA00023077"/>
    </source>
</evidence>
<evidence type="ECO:0000256" key="9">
    <source>
        <dbReference type="ARBA" id="ARBA00023237"/>
    </source>
</evidence>
<evidence type="ECO:0000256" key="5">
    <source>
        <dbReference type="ARBA" id="ARBA00022729"/>
    </source>
</evidence>
<sequence length="717" mass="80526">MKKQVWLSFLFLLSLLFAEDNLVGDTQTYTLGKSVVSASGFEQNIQEAPASISIITGKSLTQKQFFDLAGAVNGVPGVDIGTEMGKTGGLNISIRGMPSDYTLIMMDGHRQDAGGNVATDNVGWSEAFTSFIPPTSSIDRIEVIRGPMSTLYGSDAIGGIVNIILKKPNMKHFEGAMNLSSVQNQHFEKYGSQYSQDMYLSAPIIEDKLSFSLRSREYFRTAWDTSVPYTKGDQTLIRQPTTPVYIGLPTKSNIYDIGGRLAYQIDDKNYTYIDAQYFYDDYDNSNEQLGGALSATKDYVNARANFILAHEGSYDFGKWNTSIQYNDTANKGRIIGHKPGKTKNYNNRGLEGRDVIVDTKLVSALGKDWYSNNLTVGGRYWFQWMRDLLVEPSEFAQNTGALFVEDEWDPLDVLAITLGLRYDYNQTYHSNFSPRVYAAYTPVSFFTIKGGISTGYKAPYINELVNGVNGYGSQGAFPYIGNPNLKPEHSINYEISAVFDVPKAGQASLTYFYNDFRDKIAKVSVSPSDNPTCVPYDTTSYNYCFLFSNQDRAYVQGVELHFDSQSFFGFSLQASYTFLDSHYTSGVYKNSPLVDTPRHQVYGKLDYTYKAFDIYFMGNYKSSRAILPTTSVINGAKGSEIATAIGHYNPYAVFDLVASYSFSKNLRGSFGVYNLFDKNFQDYTYVKQDSKKHDIIVNRYNVTQEGRRFWISLSMNF</sequence>
<evidence type="ECO:0000313" key="17">
    <source>
        <dbReference type="Proteomes" id="UP001177258"/>
    </source>
</evidence>
<comment type="subcellular location">
    <subcellularLocation>
        <location evidence="1 10">Cell outer membrane</location>
        <topology evidence="1 10">Multi-pass membrane protein</topology>
    </subcellularLocation>
</comment>
<evidence type="ECO:0000256" key="3">
    <source>
        <dbReference type="ARBA" id="ARBA00022452"/>
    </source>
</evidence>
<feature type="domain" description="TonB-dependent receptor-like beta-barrel" evidence="13">
    <location>
        <begin position="255"/>
        <end position="675"/>
    </location>
</feature>
<dbReference type="CDD" id="cd01347">
    <property type="entry name" value="ligand_gated_channel"/>
    <property type="match status" value="1"/>
</dbReference>
<dbReference type="EMBL" id="JAUPEV010000006">
    <property type="protein sequence ID" value="MDO7253265.1"/>
    <property type="molecule type" value="Genomic_DNA"/>
</dbReference>
<organism evidence="16 17">
    <name type="scientific">Helicobacter cappadocius</name>
    <dbReference type="NCBI Taxonomy" id="3063998"/>
    <lineage>
        <taxon>Bacteria</taxon>
        <taxon>Pseudomonadati</taxon>
        <taxon>Campylobacterota</taxon>
        <taxon>Epsilonproteobacteria</taxon>
        <taxon>Campylobacterales</taxon>
        <taxon>Helicobacteraceae</taxon>
        <taxon>Helicobacter</taxon>
    </lineage>
</organism>
<keyword evidence="8 10" id="KW-0472">Membrane</keyword>
<dbReference type="GO" id="GO:0015344">
    <property type="term" value="F:siderophore uptake transmembrane transporter activity"/>
    <property type="evidence" value="ECO:0007669"/>
    <property type="project" value="TreeGrafter"/>
</dbReference>
<dbReference type="GO" id="GO:0044718">
    <property type="term" value="P:siderophore transmembrane transport"/>
    <property type="evidence" value="ECO:0007669"/>
    <property type="project" value="TreeGrafter"/>
</dbReference>
<dbReference type="Proteomes" id="UP001240777">
    <property type="component" value="Unassembled WGS sequence"/>
</dbReference>
<accession>A0AA90PTE2</accession>
<dbReference type="Pfam" id="PF07715">
    <property type="entry name" value="Plug"/>
    <property type="match status" value="1"/>
</dbReference>
<keyword evidence="16" id="KW-0675">Receptor</keyword>
<evidence type="ECO:0000256" key="10">
    <source>
        <dbReference type="PROSITE-ProRule" id="PRU01360"/>
    </source>
</evidence>
<keyword evidence="6" id="KW-0406">Ion transport</keyword>
<keyword evidence="7 11" id="KW-0798">TonB box</keyword>
<dbReference type="Pfam" id="PF00593">
    <property type="entry name" value="TonB_dep_Rec_b-barrel"/>
    <property type="match status" value="1"/>
</dbReference>
<evidence type="ECO:0000256" key="1">
    <source>
        <dbReference type="ARBA" id="ARBA00004571"/>
    </source>
</evidence>
<evidence type="ECO:0000259" key="14">
    <source>
        <dbReference type="Pfam" id="PF07715"/>
    </source>
</evidence>
<gene>
    <name evidence="15" type="ORF">Q5I04_04995</name>
    <name evidence="16" type="ORF">Q5I06_05310</name>
</gene>
<evidence type="ECO:0000313" key="16">
    <source>
        <dbReference type="EMBL" id="MDP2539189.1"/>
    </source>
</evidence>
<feature type="signal peptide" evidence="12">
    <location>
        <begin position="1"/>
        <end position="18"/>
    </location>
</feature>
<dbReference type="PROSITE" id="PS52016">
    <property type="entry name" value="TONB_DEPENDENT_REC_3"/>
    <property type="match status" value="1"/>
</dbReference>
<dbReference type="SUPFAM" id="SSF56935">
    <property type="entry name" value="Porins"/>
    <property type="match status" value="1"/>
</dbReference>
<dbReference type="InterPro" id="IPR000531">
    <property type="entry name" value="Beta-barrel_TonB"/>
</dbReference>
<keyword evidence="2 10" id="KW-0813">Transport</keyword>
<proteinExistence type="inferred from homology"/>
<dbReference type="GO" id="GO:0009279">
    <property type="term" value="C:cell outer membrane"/>
    <property type="evidence" value="ECO:0007669"/>
    <property type="project" value="UniProtKB-SubCell"/>
</dbReference>
<evidence type="ECO:0000256" key="8">
    <source>
        <dbReference type="ARBA" id="ARBA00023136"/>
    </source>
</evidence>
<dbReference type="PROSITE" id="PS01156">
    <property type="entry name" value="TONB_DEPENDENT_REC_2"/>
    <property type="match status" value="1"/>
</dbReference>
<dbReference type="InterPro" id="IPR037066">
    <property type="entry name" value="Plug_dom_sf"/>
</dbReference>
<evidence type="ECO:0000256" key="6">
    <source>
        <dbReference type="ARBA" id="ARBA00023065"/>
    </source>
</evidence>
<evidence type="ECO:0000256" key="4">
    <source>
        <dbReference type="ARBA" id="ARBA00022692"/>
    </source>
</evidence>
<evidence type="ECO:0000313" key="18">
    <source>
        <dbReference type="Proteomes" id="UP001240777"/>
    </source>
</evidence>
<evidence type="ECO:0000256" key="12">
    <source>
        <dbReference type="SAM" id="SignalP"/>
    </source>
</evidence>
<dbReference type="PANTHER" id="PTHR30069:SF53">
    <property type="entry name" value="COLICIN I RECEPTOR-RELATED"/>
    <property type="match status" value="1"/>
</dbReference>
<evidence type="ECO:0000313" key="15">
    <source>
        <dbReference type="EMBL" id="MDO7253265.1"/>
    </source>
</evidence>
<keyword evidence="18" id="KW-1185">Reference proteome</keyword>
<feature type="chain" id="PRO_5041697148" evidence="12">
    <location>
        <begin position="19"/>
        <end position="717"/>
    </location>
</feature>
<keyword evidence="4 10" id="KW-0812">Transmembrane</keyword>
<dbReference type="InterPro" id="IPR012910">
    <property type="entry name" value="Plug_dom"/>
</dbReference>
<dbReference type="EMBL" id="JAUYZK010000006">
    <property type="protein sequence ID" value="MDP2539189.1"/>
    <property type="molecule type" value="Genomic_DNA"/>
</dbReference>
<dbReference type="InterPro" id="IPR010917">
    <property type="entry name" value="TonB_rcpt_CS"/>
</dbReference>
<keyword evidence="3 10" id="KW-1134">Transmembrane beta strand</keyword>
<evidence type="ECO:0000259" key="13">
    <source>
        <dbReference type="Pfam" id="PF00593"/>
    </source>
</evidence>
<comment type="similarity">
    <text evidence="10 11">Belongs to the TonB-dependent receptor family.</text>
</comment>
<reference evidence="15 17" key="3">
    <citation type="journal article" date="2024" name="Syst. Appl. Microbiol.">
        <title>Helicobacter cappadocius sp. nov., from lizards: The first psychrotrophic Helicobacter species.</title>
        <authorList>
            <person name="Aydin F."/>
            <person name="Tarhane S."/>
            <person name="Karakaya E."/>
            <person name="Abay S."/>
            <person name="Kayman T."/>
            <person name="Guran O."/>
            <person name="Bozkurt E."/>
            <person name="Uzum N."/>
            <person name="Avci A."/>
            <person name="Olgun K."/>
            <person name="Jablonski D."/>
            <person name="Guran C."/>
            <person name="Burcin Saticioglu I."/>
        </authorList>
    </citation>
    <scope>NUCLEOTIDE SEQUENCE [LARGE SCALE GENOMIC DNA]</scope>
    <source>
        <strain evidence="15">Faydin-H75</strain>
        <strain evidence="17">faydin-H76</strain>
    </source>
</reference>
<keyword evidence="5 12" id="KW-0732">Signal</keyword>
<dbReference type="Gene3D" id="2.170.130.10">
    <property type="entry name" value="TonB-dependent receptor, plug domain"/>
    <property type="match status" value="1"/>
</dbReference>
<dbReference type="InterPro" id="IPR036942">
    <property type="entry name" value="Beta-barrel_TonB_sf"/>
</dbReference>
<dbReference type="PANTHER" id="PTHR30069">
    <property type="entry name" value="TONB-DEPENDENT OUTER MEMBRANE RECEPTOR"/>
    <property type="match status" value="1"/>
</dbReference>
<keyword evidence="9 10" id="KW-0998">Cell outer membrane</keyword>
<dbReference type="Gene3D" id="2.40.170.20">
    <property type="entry name" value="TonB-dependent receptor, beta-barrel domain"/>
    <property type="match status" value="1"/>
</dbReference>
<protein>
    <submittedName>
        <fullName evidence="16">TonB-dependent receptor</fullName>
    </submittedName>
</protein>